<sequence>MLRAQTAYPTSVQKRKSRTGNRPRCRASDAQRSTFDAVQENREFKDGKDRELDRKKIKVQFKELFLEKYFPIVSGMSKEAEFLHLTQGNLSLVEYSQSLTELFATPHPVDTKSAKQDASRKD</sequence>
<dbReference type="AlphaFoldDB" id="A0A8K0GT63"/>
<dbReference type="Proteomes" id="UP000796880">
    <property type="component" value="Unassembled WGS sequence"/>
</dbReference>
<evidence type="ECO:0000313" key="3">
    <source>
        <dbReference type="EMBL" id="KAF3440412.1"/>
    </source>
</evidence>
<gene>
    <name evidence="3" type="ORF">FNV43_RR18696</name>
</gene>
<feature type="compositionally biased region" description="Basic residues" evidence="1">
    <location>
        <begin position="13"/>
        <end position="25"/>
    </location>
</feature>
<dbReference type="InterPro" id="IPR005162">
    <property type="entry name" value="Retrotrans_gag_dom"/>
</dbReference>
<evidence type="ECO:0000256" key="1">
    <source>
        <dbReference type="SAM" id="MobiDB-lite"/>
    </source>
</evidence>
<dbReference type="OrthoDB" id="1936908at2759"/>
<evidence type="ECO:0000259" key="2">
    <source>
        <dbReference type="Pfam" id="PF03732"/>
    </source>
</evidence>
<dbReference type="EMBL" id="VOIH02000008">
    <property type="protein sequence ID" value="KAF3440412.1"/>
    <property type="molecule type" value="Genomic_DNA"/>
</dbReference>
<name>A0A8K0GT63_9ROSA</name>
<keyword evidence="4" id="KW-1185">Reference proteome</keyword>
<comment type="caution">
    <text evidence="3">The sequence shown here is derived from an EMBL/GenBank/DDBJ whole genome shotgun (WGS) entry which is preliminary data.</text>
</comment>
<feature type="domain" description="Retrotransposon gag" evidence="2">
    <location>
        <begin position="59"/>
        <end position="104"/>
    </location>
</feature>
<dbReference type="Pfam" id="PF03732">
    <property type="entry name" value="Retrotrans_gag"/>
    <property type="match status" value="1"/>
</dbReference>
<protein>
    <recommendedName>
        <fullName evidence="2">Retrotransposon gag domain-containing protein</fullName>
    </recommendedName>
</protein>
<reference evidence="3" key="1">
    <citation type="submission" date="2020-03" db="EMBL/GenBank/DDBJ databases">
        <title>A high-quality chromosome-level genome assembly of a woody plant with both climbing and erect habits, Rhamnella rubrinervis.</title>
        <authorList>
            <person name="Lu Z."/>
            <person name="Yang Y."/>
            <person name="Zhu X."/>
            <person name="Sun Y."/>
        </authorList>
    </citation>
    <scope>NUCLEOTIDE SEQUENCE</scope>
    <source>
        <strain evidence="3">BYM</strain>
        <tissue evidence="3">Leaf</tissue>
    </source>
</reference>
<proteinExistence type="predicted"/>
<feature type="compositionally biased region" description="Basic and acidic residues" evidence="1">
    <location>
        <begin position="39"/>
        <end position="49"/>
    </location>
</feature>
<evidence type="ECO:0000313" key="4">
    <source>
        <dbReference type="Proteomes" id="UP000796880"/>
    </source>
</evidence>
<organism evidence="3 4">
    <name type="scientific">Rhamnella rubrinervis</name>
    <dbReference type="NCBI Taxonomy" id="2594499"/>
    <lineage>
        <taxon>Eukaryota</taxon>
        <taxon>Viridiplantae</taxon>
        <taxon>Streptophyta</taxon>
        <taxon>Embryophyta</taxon>
        <taxon>Tracheophyta</taxon>
        <taxon>Spermatophyta</taxon>
        <taxon>Magnoliopsida</taxon>
        <taxon>eudicotyledons</taxon>
        <taxon>Gunneridae</taxon>
        <taxon>Pentapetalae</taxon>
        <taxon>rosids</taxon>
        <taxon>fabids</taxon>
        <taxon>Rosales</taxon>
        <taxon>Rhamnaceae</taxon>
        <taxon>rhamnoid group</taxon>
        <taxon>Rhamneae</taxon>
        <taxon>Rhamnella</taxon>
    </lineage>
</organism>
<accession>A0A8K0GT63</accession>
<feature type="region of interest" description="Disordered" evidence="1">
    <location>
        <begin position="1"/>
        <end position="49"/>
    </location>
</feature>